<dbReference type="Gene3D" id="3.20.20.80">
    <property type="entry name" value="Glycosidases"/>
    <property type="match status" value="1"/>
</dbReference>
<evidence type="ECO:0000313" key="11">
    <source>
        <dbReference type="Proteomes" id="UP001628179"/>
    </source>
</evidence>
<keyword evidence="7" id="KW-0325">Glycoprotein</keyword>
<dbReference type="InterPro" id="IPR051563">
    <property type="entry name" value="Glycosyl_Hydrolase_51"/>
</dbReference>
<dbReference type="Pfam" id="PF06964">
    <property type="entry name" value="Alpha-L-AF_C"/>
    <property type="match status" value="1"/>
</dbReference>
<feature type="signal peptide" evidence="8">
    <location>
        <begin position="1"/>
        <end position="18"/>
    </location>
</feature>
<dbReference type="SUPFAM" id="SSF51445">
    <property type="entry name" value="(Trans)glycosidases"/>
    <property type="match status" value="1"/>
</dbReference>
<dbReference type="EC" id="3.2.1.55" evidence="4"/>
<dbReference type="EMBL" id="BAAFSV010000005">
    <property type="protein sequence ID" value="GAB1319356.1"/>
    <property type="molecule type" value="Genomic_DNA"/>
</dbReference>
<feature type="chain" id="PRO_5046612194" description="non-reducing end alpha-L-arabinofuranosidase" evidence="8">
    <location>
        <begin position="19"/>
        <end position="634"/>
    </location>
</feature>
<dbReference type="Pfam" id="PF22848">
    <property type="entry name" value="ASD1_dom"/>
    <property type="match status" value="1"/>
</dbReference>
<keyword evidence="6" id="KW-0378">Hydrolase</keyword>
<reference evidence="10 11" key="1">
    <citation type="submission" date="2024-09" db="EMBL/GenBank/DDBJ databases">
        <title>Itraconazole resistance in Madurella fahalii resulting from another homologue of gene encoding cytochrome P450 14-alpha sterol demethylase (CYP51).</title>
        <authorList>
            <person name="Yoshioka I."/>
            <person name="Fahal A.H."/>
            <person name="Kaneko S."/>
            <person name="Yaguchi T."/>
        </authorList>
    </citation>
    <scope>NUCLEOTIDE SEQUENCE [LARGE SCALE GENOMIC DNA]</scope>
    <source>
        <strain evidence="10 11">IFM 68171</strain>
    </source>
</reference>
<dbReference type="InterPro" id="IPR013780">
    <property type="entry name" value="Glyco_hydro_b"/>
</dbReference>
<dbReference type="PANTHER" id="PTHR31776:SF0">
    <property type="entry name" value="ALPHA-L-ARABINOFURANOSIDASE 1"/>
    <property type="match status" value="1"/>
</dbReference>
<dbReference type="InterPro" id="IPR017853">
    <property type="entry name" value="GH"/>
</dbReference>
<dbReference type="InterPro" id="IPR010720">
    <property type="entry name" value="Alpha-L-AF_C"/>
</dbReference>
<dbReference type="PANTHER" id="PTHR31776">
    <property type="entry name" value="ALPHA-L-ARABINOFURANOSIDASE 1"/>
    <property type="match status" value="1"/>
</dbReference>
<keyword evidence="11" id="KW-1185">Reference proteome</keyword>
<dbReference type="Gene3D" id="2.60.40.1180">
    <property type="entry name" value="Golgi alpha-mannosidase II"/>
    <property type="match status" value="1"/>
</dbReference>
<evidence type="ECO:0000256" key="8">
    <source>
        <dbReference type="SAM" id="SignalP"/>
    </source>
</evidence>
<comment type="caution">
    <text evidence="10">The sequence shown here is derived from an EMBL/GenBank/DDBJ whole genome shotgun (WGS) entry which is preliminary data.</text>
</comment>
<evidence type="ECO:0000313" key="10">
    <source>
        <dbReference type="EMBL" id="GAB1319356.1"/>
    </source>
</evidence>
<evidence type="ECO:0000256" key="5">
    <source>
        <dbReference type="ARBA" id="ARBA00022729"/>
    </source>
</evidence>
<gene>
    <name evidence="10" type="ORF">MFIFM68171_09566</name>
</gene>
<dbReference type="Proteomes" id="UP001628179">
    <property type="component" value="Unassembled WGS sequence"/>
</dbReference>
<dbReference type="InterPro" id="IPR055235">
    <property type="entry name" value="ASD1_cat"/>
</dbReference>
<comment type="pathway">
    <text evidence="2">Glycan metabolism; L-arabinan degradation.</text>
</comment>
<comment type="similarity">
    <text evidence="3">Belongs to the glycosyl hydrolase 51 family.</text>
</comment>
<evidence type="ECO:0000256" key="1">
    <source>
        <dbReference type="ARBA" id="ARBA00001462"/>
    </source>
</evidence>
<evidence type="ECO:0000256" key="7">
    <source>
        <dbReference type="ARBA" id="ARBA00023180"/>
    </source>
</evidence>
<protein>
    <recommendedName>
        <fullName evidence="4">non-reducing end alpha-L-arabinofuranosidase</fullName>
        <ecNumber evidence="4">3.2.1.55</ecNumber>
    </recommendedName>
</protein>
<name>A0ABQ0GNP2_9PEZI</name>
<evidence type="ECO:0000259" key="9">
    <source>
        <dbReference type="SMART" id="SM00813"/>
    </source>
</evidence>
<dbReference type="SUPFAM" id="SSF51011">
    <property type="entry name" value="Glycosyl hydrolase domain"/>
    <property type="match status" value="1"/>
</dbReference>
<proteinExistence type="inferred from homology"/>
<dbReference type="RefSeq" id="XP_070921086.1">
    <property type="nucleotide sequence ID" value="XM_071064985.1"/>
</dbReference>
<evidence type="ECO:0000256" key="4">
    <source>
        <dbReference type="ARBA" id="ARBA00012670"/>
    </source>
</evidence>
<feature type="domain" description="Alpha-L-arabinofuranosidase C-terminal" evidence="9">
    <location>
        <begin position="453"/>
        <end position="621"/>
    </location>
</feature>
<dbReference type="SMART" id="SM00813">
    <property type="entry name" value="Alpha-L-AF_C"/>
    <property type="match status" value="1"/>
</dbReference>
<dbReference type="GeneID" id="98180308"/>
<evidence type="ECO:0000256" key="6">
    <source>
        <dbReference type="ARBA" id="ARBA00022801"/>
    </source>
</evidence>
<comment type="catalytic activity">
    <reaction evidence="1">
        <text>Hydrolysis of terminal non-reducing alpha-L-arabinofuranoside residues in alpha-L-arabinosides.</text>
        <dbReference type="EC" id="3.2.1.55"/>
    </reaction>
</comment>
<sequence length="634" mass="68946">MFYSFSVAVTGFVAAAAALRLDISATPGAASSPHMYGIMFEDINYSGDGGIYAELIRNRAFQGTTSVSPFMAVGGATLALTSSQPLSSALPRSMTVAGGSGTIGFSNPGWWGIDVKVQPYTGSFYVRGDYTGTFTASFQSASAETLGSVQIQSVSTAGGWTQHNFTLTPTKAASDTRNTFRITYNASQGVKGEPLQFNLISVFPPTHNNRPNGLRKDLMEALAQMKPSLLRFPGGNNLQGQNAPNHWKWQQTIGPLKDRPGRLGAWTYYNTDGLGLIEYMQWCEDLNMEPLLAAFGGMYLSGTLISQNALQPYIDDFMNELEFLMGDTSTKYGALRASLGYPKPWKVNMVEIGNEDHLNGGPDSYLSYRFPMFYNAIKAKYPNMTVIASFESNNLPGDAAQDYHTYTRPNNMIRDFTKFDRHDRRHKVIVGEYANVNTDAAGNMWRDRPLYPWWRSSVAEAVLAMGAERNGDAVISLTYAPLFCNLNSDQWRPDLIAYNADPAQTVLSTSHAVIKLLSSVRITNLLGTTGDPPRPVYYAAGLNSNTGSRILKAAVYDSRAAVPMTVTFAGVQQGSTATLTVLTAPNDNSSNDIGKNVVRTNVQTLTAGSNGVFTYTLPDMSVSVLEVKASARGT</sequence>
<evidence type="ECO:0000256" key="2">
    <source>
        <dbReference type="ARBA" id="ARBA00004834"/>
    </source>
</evidence>
<organism evidence="10 11">
    <name type="scientific">Madurella fahalii</name>
    <dbReference type="NCBI Taxonomy" id="1157608"/>
    <lineage>
        <taxon>Eukaryota</taxon>
        <taxon>Fungi</taxon>
        <taxon>Dikarya</taxon>
        <taxon>Ascomycota</taxon>
        <taxon>Pezizomycotina</taxon>
        <taxon>Sordariomycetes</taxon>
        <taxon>Sordariomycetidae</taxon>
        <taxon>Sordariales</taxon>
        <taxon>Sordariales incertae sedis</taxon>
        <taxon>Madurella</taxon>
    </lineage>
</organism>
<evidence type="ECO:0000256" key="3">
    <source>
        <dbReference type="ARBA" id="ARBA00007186"/>
    </source>
</evidence>
<keyword evidence="5 8" id="KW-0732">Signal</keyword>
<accession>A0ABQ0GNP2</accession>